<proteinExistence type="predicted"/>
<accession>A0A2M7TXB6</accession>
<reference evidence="3" key="1">
    <citation type="submission" date="2017-09" db="EMBL/GenBank/DDBJ databases">
        <title>Depth-based differentiation of microbial function through sediment-hosted aquifers and enrichment of novel symbionts in the deep terrestrial subsurface.</title>
        <authorList>
            <person name="Probst A.J."/>
            <person name="Ladd B."/>
            <person name="Jarett J.K."/>
            <person name="Geller-Mcgrath D.E."/>
            <person name="Sieber C.M.K."/>
            <person name="Emerson J.B."/>
            <person name="Anantharaman K."/>
            <person name="Thomas B.C."/>
            <person name="Malmstrom R."/>
            <person name="Stieglmeier M."/>
            <person name="Klingl A."/>
            <person name="Woyke T."/>
            <person name="Ryan C.M."/>
            <person name="Banfield J.F."/>
        </authorList>
    </citation>
    <scope>NUCLEOTIDE SEQUENCE [LARGE SCALE GENOMIC DNA]</scope>
</reference>
<protein>
    <submittedName>
        <fullName evidence="2">Uncharacterized protein</fullName>
    </submittedName>
</protein>
<evidence type="ECO:0000313" key="2">
    <source>
        <dbReference type="EMBL" id="PIZ62413.1"/>
    </source>
</evidence>
<evidence type="ECO:0000256" key="1">
    <source>
        <dbReference type="SAM" id="MobiDB-lite"/>
    </source>
</evidence>
<feature type="compositionally biased region" description="Acidic residues" evidence="1">
    <location>
        <begin position="56"/>
        <end position="74"/>
    </location>
</feature>
<evidence type="ECO:0000313" key="3">
    <source>
        <dbReference type="Proteomes" id="UP000228503"/>
    </source>
</evidence>
<dbReference type="AlphaFoldDB" id="A0A2M7TXB6"/>
<feature type="region of interest" description="Disordered" evidence="1">
    <location>
        <begin position="55"/>
        <end position="142"/>
    </location>
</feature>
<gene>
    <name evidence="2" type="ORF">COY16_04405</name>
</gene>
<organism evidence="2 3">
    <name type="scientific">Candidatus Roizmanbacteria bacterium CG_4_10_14_0_2_um_filter_39_13</name>
    <dbReference type="NCBI Taxonomy" id="1974825"/>
    <lineage>
        <taxon>Bacteria</taxon>
        <taxon>Candidatus Roizmaniibacteriota</taxon>
    </lineage>
</organism>
<feature type="compositionally biased region" description="Basic and acidic residues" evidence="1">
    <location>
        <begin position="93"/>
        <end position="112"/>
    </location>
</feature>
<feature type="compositionally biased region" description="Polar residues" evidence="1">
    <location>
        <begin position="130"/>
        <end position="142"/>
    </location>
</feature>
<name>A0A2M7TXB6_9BACT</name>
<feature type="compositionally biased region" description="Basic and acidic residues" evidence="1">
    <location>
        <begin position="119"/>
        <end position="129"/>
    </location>
</feature>
<dbReference type="Proteomes" id="UP000228503">
    <property type="component" value="Unassembled WGS sequence"/>
</dbReference>
<dbReference type="EMBL" id="PFOB01000056">
    <property type="protein sequence ID" value="PIZ62413.1"/>
    <property type="molecule type" value="Genomic_DNA"/>
</dbReference>
<comment type="caution">
    <text evidence="2">The sequence shown here is derived from an EMBL/GenBank/DDBJ whole genome shotgun (WGS) entry which is preliminary data.</text>
</comment>
<sequence length="285" mass="30435">MKKHSKKTKKDTNTGLKYLLPILIALLLVLGGITYQNQQATTVLGKTVSNHAVLGEESENSEEQEGTEELEAPEPTEAPEPKEPAEADEQEAEDIHGEIENEIKEGKVEKVEINPTSEKSGKGTLKIEKTNGSSAEKTIPSSSTSLINVQNSQSGNVSISVNKDGTVTLVNNGVTVTTKYPVIIDPKSQTIAINTPNGITAINTLPSQALSGISATDKPTTIQSAVLGAQDGQAYYEVSGTQDRKFLGIVPVTANVQTKINADDGSISSVNRPWFLNLLSFLYTT</sequence>